<evidence type="ECO:0000256" key="2">
    <source>
        <dbReference type="ARBA" id="ARBA00009137"/>
    </source>
</evidence>
<keyword evidence="3" id="KW-0813">Transport</keyword>
<dbReference type="OrthoDB" id="9810952at2"/>
<accession>A0A1I4FBI2</accession>
<dbReference type="GO" id="GO:0005886">
    <property type="term" value="C:plasma membrane"/>
    <property type="evidence" value="ECO:0007669"/>
    <property type="project" value="UniProtKB-SubCell"/>
</dbReference>
<evidence type="ECO:0000256" key="6">
    <source>
        <dbReference type="ARBA" id="ARBA00022989"/>
    </source>
</evidence>
<evidence type="ECO:0000256" key="5">
    <source>
        <dbReference type="ARBA" id="ARBA00022692"/>
    </source>
</evidence>
<evidence type="ECO:0000256" key="1">
    <source>
        <dbReference type="ARBA" id="ARBA00004651"/>
    </source>
</evidence>
<name>A0A1I4FBI2_9FIRM</name>
<dbReference type="GO" id="GO:0030001">
    <property type="term" value="P:metal ion transport"/>
    <property type="evidence" value="ECO:0007669"/>
    <property type="project" value="UniProtKB-ARBA"/>
</dbReference>
<dbReference type="STRING" id="29563.SAMN02983006_00309"/>
<dbReference type="PANTHER" id="PTHR32024">
    <property type="entry name" value="TRK SYSTEM POTASSIUM UPTAKE PROTEIN TRKG-RELATED"/>
    <property type="match status" value="1"/>
</dbReference>
<dbReference type="EMBL" id="FOTI01000002">
    <property type="protein sequence ID" value="SFL14833.1"/>
    <property type="molecule type" value="Genomic_DNA"/>
</dbReference>
<keyword evidence="11" id="KW-1185">Reference proteome</keyword>
<feature type="transmembrane region" description="Helical" evidence="9">
    <location>
        <begin position="187"/>
        <end position="211"/>
    </location>
</feature>
<keyword evidence="6 9" id="KW-1133">Transmembrane helix</keyword>
<proteinExistence type="inferred from homology"/>
<comment type="similarity">
    <text evidence="2">Belongs to the TrkH potassium transport family.</text>
</comment>
<dbReference type="Pfam" id="PF02386">
    <property type="entry name" value="TrkH"/>
    <property type="match status" value="1"/>
</dbReference>
<evidence type="ECO:0000256" key="9">
    <source>
        <dbReference type="SAM" id="Phobius"/>
    </source>
</evidence>
<dbReference type="GO" id="GO:0008324">
    <property type="term" value="F:monoatomic cation transmembrane transporter activity"/>
    <property type="evidence" value="ECO:0007669"/>
    <property type="project" value="InterPro"/>
</dbReference>
<evidence type="ECO:0000313" key="11">
    <source>
        <dbReference type="Proteomes" id="UP000199006"/>
    </source>
</evidence>
<keyword evidence="5 9" id="KW-0812">Transmembrane</keyword>
<dbReference type="PANTHER" id="PTHR32024:SF2">
    <property type="entry name" value="TRK SYSTEM POTASSIUM UPTAKE PROTEIN TRKG-RELATED"/>
    <property type="match status" value="1"/>
</dbReference>
<feature type="transmembrane region" description="Helical" evidence="9">
    <location>
        <begin position="285"/>
        <end position="307"/>
    </location>
</feature>
<evidence type="ECO:0000313" key="10">
    <source>
        <dbReference type="EMBL" id="SFL14833.1"/>
    </source>
</evidence>
<feature type="transmembrane region" description="Helical" evidence="9">
    <location>
        <begin position="41"/>
        <end position="61"/>
    </location>
</feature>
<feature type="transmembrane region" description="Helical" evidence="9">
    <location>
        <begin position="348"/>
        <end position="369"/>
    </location>
</feature>
<comment type="subcellular location">
    <subcellularLocation>
        <location evidence="1">Cell membrane</location>
        <topology evidence="1">Multi-pass membrane protein</topology>
    </subcellularLocation>
</comment>
<feature type="transmembrane region" description="Helical" evidence="9">
    <location>
        <begin position="12"/>
        <end position="35"/>
    </location>
</feature>
<feature type="transmembrane region" description="Helical" evidence="9">
    <location>
        <begin position="410"/>
        <end position="431"/>
    </location>
</feature>
<keyword evidence="7" id="KW-0406">Ion transport</keyword>
<feature type="transmembrane region" description="Helical" evidence="9">
    <location>
        <begin position="469"/>
        <end position="489"/>
    </location>
</feature>
<dbReference type="Proteomes" id="UP000199006">
    <property type="component" value="Unassembled WGS sequence"/>
</dbReference>
<feature type="transmembrane region" description="Helical" evidence="9">
    <location>
        <begin position="132"/>
        <end position="153"/>
    </location>
</feature>
<evidence type="ECO:0000256" key="7">
    <source>
        <dbReference type="ARBA" id="ARBA00023065"/>
    </source>
</evidence>
<evidence type="ECO:0000256" key="3">
    <source>
        <dbReference type="ARBA" id="ARBA00022448"/>
    </source>
</evidence>
<gene>
    <name evidence="10" type="ORF">SAMN02983006_00309</name>
</gene>
<organism evidence="10 11">
    <name type="scientific">Halanaerobium salsuginis</name>
    <dbReference type="NCBI Taxonomy" id="29563"/>
    <lineage>
        <taxon>Bacteria</taxon>
        <taxon>Bacillati</taxon>
        <taxon>Bacillota</taxon>
        <taxon>Clostridia</taxon>
        <taxon>Halanaerobiales</taxon>
        <taxon>Halanaerobiaceae</taxon>
        <taxon>Halanaerobium</taxon>
    </lineage>
</organism>
<dbReference type="InterPro" id="IPR003445">
    <property type="entry name" value="Cat_transpt"/>
</dbReference>
<evidence type="ECO:0000256" key="8">
    <source>
        <dbReference type="ARBA" id="ARBA00023136"/>
    </source>
</evidence>
<protein>
    <submittedName>
        <fullName evidence="10">Trk system potassium uptake protein TrkH</fullName>
    </submittedName>
</protein>
<keyword evidence="8 9" id="KW-0472">Membrane</keyword>
<keyword evidence="4" id="KW-1003">Cell membrane</keyword>
<dbReference type="AlphaFoldDB" id="A0A1I4FBI2"/>
<evidence type="ECO:0000256" key="4">
    <source>
        <dbReference type="ARBA" id="ARBA00022475"/>
    </source>
</evidence>
<reference evidence="10 11" key="1">
    <citation type="submission" date="2016-10" db="EMBL/GenBank/DDBJ databases">
        <authorList>
            <person name="de Groot N.N."/>
        </authorList>
    </citation>
    <scope>NUCLEOTIDE SEQUENCE [LARGE SCALE GENOMIC DNA]</scope>
    <source>
        <strain evidence="10 11">ATCC 51327</strain>
    </source>
</reference>
<feature type="transmembrane region" description="Helical" evidence="9">
    <location>
        <begin position="244"/>
        <end position="264"/>
    </location>
</feature>
<sequence>MLRSTKYNTILYFLSILSFIIGFIIIIPLLLAIYFKEGQQIYQAFFYSIIIAILIGLLLKLPTKKEKLQLDLSTSMILCTLGWILVSLLGSLPFIIGLNKTFIDALFEAVSGFTTTGITVFTGLDFMPKSIIFWRSLIQLLGGLGILTFFLLISSRAKGQTWQLFSAESHKINVARPVPNVFKTVKILWLIYLGFMLLETIILKFLGLSFFDAMTHSFTTLSTGGFSHYDASIAYFRNHNYSHYILIEYLFILFMFLGGVNFLLHYRFFTGDFKNIKNNNELKSFLKIIITSSLFITIIIIILKTAVNIPLEEKFRDSLFQITSIITTTGFGTKDINSAFFPAAARQIFLVLMLIGGCVGSTSGGIKIMRINILTKLFKREIKKIYLSDQAILPVTLDNKIIENDEINKLAGLFYCWLIIIVIGGVITSIFSDLNGWQSFSGMFSAMGNIGPFFFSVEKMASLSPIIKLTYIIGMLAGRLEILPIIVIFSRKTWE</sequence>
<feature type="transmembrane region" description="Helical" evidence="9">
    <location>
        <begin position="73"/>
        <end position="96"/>
    </location>
</feature>
<dbReference type="RefSeq" id="WP_089858561.1">
    <property type="nucleotide sequence ID" value="NZ_FOTI01000002.1"/>
</dbReference>